<protein>
    <recommendedName>
        <fullName evidence="4">Lipoprotein</fullName>
    </recommendedName>
</protein>
<gene>
    <name evidence="2" type="ORF">HCR03_08640</name>
</gene>
<proteinExistence type="predicted"/>
<dbReference type="EMBL" id="CP060286">
    <property type="protein sequence ID" value="QNK42257.1"/>
    <property type="molecule type" value="Genomic_DNA"/>
</dbReference>
<sequence length="380" mass="42453">MKRKKLLLILNILILFALLPACGKDAGGSSSGNDVNQGKHTVVPEEIPKTVQKKFGTNLSVDATVEAPTILPTETGIIPAEIMDLKNKEKVITVFYPNQTLGKVHEEDFKYRDGQTGIRENYQSKNGDFLNWDGKSLSCGKTLIFDIQEAFTPGTSSQKVYPAKDLPFMTQKEAEKKARDFLSLLGVTAGKRVQAYALDYRTMQQEQIKHQKDTASEGLPANKRRPVRKWTQEDDCYVFQFQLELNGISVSDQQQFGDPKAQTQTQGPMILVYYGEQGIVNAQISNVYEASGEITGKTSPLSLDQALNILNSKFEDVIMNNPITVTDIEFSYVPILKAANQENYLLTPAWLFQLSQYSKDIKGNVQTRVIINALTGREVQ</sequence>
<accession>A0A7G8TF66</accession>
<evidence type="ECO:0000256" key="1">
    <source>
        <dbReference type="SAM" id="SignalP"/>
    </source>
</evidence>
<feature type="signal peptide" evidence="1">
    <location>
        <begin position="1"/>
        <end position="23"/>
    </location>
</feature>
<keyword evidence="1" id="KW-0732">Signal</keyword>
<dbReference type="AlphaFoldDB" id="A0A7G8TF66"/>
<name>A0A7G8TF66_9FIRM</name>
<feature type="chain" id="PRO_5039607623" description="Lipoprotein" evidence="1">
    <location>
        <begin position="24"/>
        <end position="380"/>
    </location>
</feature>
<evidence type="ECO:0000313" key="3">
    <source>
        <dbReference type="Proteomes" id="UP000515909"/>
    </source>
</evidence>
<dbReference type="Proteomes" id="UP000515909">
    <property type="component" value="Chromosome"/>
</dbReference>
<evidence type="ECO:0008006" key="4">
    <source>
        <dbReference type="Google" id="ProtNLM"/>
    </source>
</evidence>
<organism evidence="2 3">
    <name type="scientific">Caproicibacter fermentans</name>
    <dbReference type="NCBI Taxonomy" id="2576756"/>
    <lineage>
        <taxon>Bacteria</taxon>
        <taxon>Bacillati</taxon>
        <taxon>Bacillota</taxon>
        <taxon>Clostridia</taxon>
        <taxon>Eubacteriales</taxon>
        <taxon>Acutalibacteraceae</taxon>
        <taxon>Caproicibacter</taxon>
    </lineage>
</organism>
<evidence type="ECO:0000313" key="2">
    <source>
        <dbReference type="EMBL" id="QNK42257.1"/>
    </source>
</evidence>
<dbReference type="Gene3D" id="2.40.128.690">
    <property type="entry name" value="YycH protein, domain 3-like"/>
    <property type="match status" value="1"/>
</dbReference>
<dbReference type="RefSeq" id="WP_187037702.1">
    <property type="nucleotide sequence ID" value="NZ_CP060286.1"/>
</dbReference>
<dbReference type="KEGG" id="cfem:HCR03_08640"/>
<reference evidence="2 3" key="1">
    <citation type="submission" date="2020-08" db="EMBL/GenBank/DDBJ databases">
        <title>The isolate Caproiciproducens sp. 7D4C2 produces n-caproate at mildly acidic conditions from hexoses: genome and rBOX comparison with related strains and chain-elongating bacteria.</title>
        <authorList>
            <person name="Esquivel-Elizondo S."/>
            <person name="Bagci C."/>
            <person name="Temovska M."/>
            <person name="Jeon B.S."/>
            <person name="Bessarab I."/>
            <person name="Williams R.B.H."/>
            <person name="Huson D.H."/>
            <person name="Angenent L.T."/>
        </authorList>
    </citation>
    <scope>NUCLEOTIDE SEQUENCE [LARGE SCALE GENOMIC DNA]</scope>
    <source>
        <strain evidence="2 3">7D4C2</strain>
    </source>
</reference>